<name>A0A3N1NY28_9GAMM</name>
<evidence type="ECO:0000259" key="11">
    <source>
        <dbReference type="Pfam" id="PF08241"/>
    </source>
</evidence>
<evidence type="ECO:0000256" key="1">
    <source>
        <dbReference type="ARBA" id="ARBA00000852"/>
    </source>
</evidence>
<dbReference type="Proteomes" id="UP000273643">
    <property type="component" value="Unassembled WGS sequence"/>
</dbReference>
<dbReference type="Pfam" id="PF08241">
    <property type="entry name" value="Methyltransf_11"/>
    <property type="match status" value="1"/>
</dbReference>
<dbReference type="Gene3D" id="3.40.50.150">
    <property type="entry name" value="Vaccinia Virus protein VP39"/>
    <property type="match status" value="1"/>
</dbReference>
<comment type="similarity">
    <text evidence="9">Belongs to the methyltransferase superfamily.</text>
</comment>
<dbReference type="Gene3D" id="3.40.50.1820">
    <property type="entry name" value="alpha/beta hydrolase"/>
    <property type="match status" value="1"/>
</dbReference>
<evidence type="ECO:0000313" key="12">
    <source>
        <dbReference type="EMBL" id="ROQ21105.1"/>
    </source>
</evidence>
<keyword evidence="5 9" id="KW-0808">Transferase</keyword>
<dbReference type="GO" id="GO:0009102">
    <property type="term" value="P:biotin biosynthetic process"/>
    <property type="evidence" value="ECO:0007669"/>
    <property type="project" value="UniProtKB-UniRule"/>
</dbReference>
<dbReference type="RefSeq" id="WP_246004369.1">
    <property type="nucleotide sequence ID" value="NZ_RJUK01000001.1"/>
</dbReference>
<organism evidence="12 13">
    <name type="scientific">Marinimicrobium koreense</name>
    <dbReference type="NCBI Taxonomy" id="306545"/>
    <lineage>
        <taxon>Bacteria</taxon>
        <taxon>Pseudomonadati</taxon>
        <taxon>Pseudomonadota</taxon>
        <taxon>Gammaproteobacteria</taxon>
        <taxon>Cellvibrionales</taxon>
        <taxon>Cellvibrionaceae</taxon>
        <taxon>Marinimicrobium</taxon>
    </lineage>
</organism>
<evidence type="ECO:0000259" key="10">
    <source>
        <dbReference type="Pfam" id="PF00561"/>
    </source>
</evidence>
<dbReference type="GO" id="GO:0102130">
    <property type="term" value="F:malonyl-CoA methyltransferase activity"/>
    <property type="evidence" value="ECO:0007669"/>
    <property type="project" value="UniProtKB-EC"/>
</dbReference>
<dbReference type="GO" id="GO:0010340">
    <property type="term" value="F:carboxyl-O-methyltransferase activity"/>
    <property type="evidence" value="ECO:0007669"/>
    <property type="project" value="UniProtKB-UniRule"/>
</dbReference>
<evidence type="ECO:0000313" key="13">
    <source>
        <dbReference type="Proteomes" id="UP000273643"/>
    </source>
</evidence>
<keyword evidence="4 9" id="KW-0489">Methyltransferase</keyword>
<sequence length="537" mass="59349">MTDPMIPLSAPRELDAPLAAHHFPALVSTSAEPLVLLHGWGFDSRSWEPLLPWLRQYSDVIALDLPGFGDSPAGADFSLDSVLNAIDQSLPAQATLVGWSLGGMLAVALAARRPERITRVITLASNLRFVADASWPEAMAPATNERFKRDFERAPVKGLKRFLGLVAHGDQREREVRAALANLQPEPEQVRPQWGQALTLLSDLDNARAFEQLRQPGLHLYAEHDALVPLAAAGQLPALNQRQRVSVVAGAGHAMHWSEPERVGEAVLHFLNLTTGQLDKRRVAHSFSRAANSYDSVARLQRAVGETLLNQLGGQDLGVVETLVDLGCGTGYFGERLAHRLPDAQLIGLDIAEGMLRFARQERDIPALWLCGDAEELPLADSSVDLVFSSLSVQWCEHLPSLFGELQRVLKPGGRLLFSTLGPRTLWELKSAWQRVDGYVHVNRFPPQRAVDEALRQAGFQSTEWLREERVLRYEALADLTRELKALGAHNVNRGQPEGLTGRQKIQALKAAYEPFREDGLLPASYEVYYAAARKPH</sequence>
<dbReference type="EC" id="2.1.1.197" evidence="3 9"/>
<evidence type="ECO:0000256" key="5">
    <source>
        <dbReference type="ARBA" id="ARBA00022679"/>
    </source>
</evidence>
<dbReference type="GO" id="GO:0032259">
    <property type="term" value="P:methylation"/>
    <property type="evidence" value="ECO:0007669"/>
    <property type="project" value="UniProtKB-KW"/>
</dbReference>
<comment type="pathway">
    <text evidence="2 9">Cofactor biosynthesis; biotin biosynthesis.</text>
</comment>
<keyword evidence="7 9" id="KW-0093">Biotin biosynthesis</keyword>
<dbReference type="InterPro" id="IPR029063">
    <property type="entry name" value="SAM-dependent_MTases_sf"/>
</dbReference>
<feature type="domain" description="AB hydrolase-1" evidence="10">
    <location>
        <begin position="33"/>
        <end position="260"/>
    </location>
</feature>
<dbReference type="AlphaFoldDB" id="A0A3N1NY28"/>
<dbReference type="InterPro" id="IPR013216">
    <property type="entry name" value="Methyltransf_11"/>
</dbReference>
<dbReference type="GO" id="GO:0008757">
    <property type="term" value="F:S-adenosylmethionine-dependent methyltransferase activity"/>
    <property type="evidence" value="ECO:0007669"/>
    <property type="project" value="InterPro"/>
</dbReference>
<dbReference type="SUPFAM" id="SSF53474">
    <property type="entry name" value="alpha/beta-Hydrolases"/>
    <property type="match status" value="1"/>
</dbReference>
<proteinExistence type="inferred from homology"/>
<keyword evidence="6 9" id="KW-0949">S-adenosyl-L-methionine</keyword>
<dbReference type="NCBIfam" id="TIGR02072">
    <property type="entry name" value="BioC"/>
    <property type="match status" value="1"/>
</dbReference>
<dbReference type="InterPro" id="IPR029058">
    <property type="entry name" value="AB_hydrolase_fold"/>
</dbReference>
<dbReference type="HAMAP" id="MF_00835">
    <property type="entry name" value="BioC"/>
    <property type="match status" value="1"/>
</dbReference>
<reference evidence="12 13" key="1">
    <citation type="submission" date="2018-11" db="EMBL/GenBank/DDBJ databases">
        <title>Genomic Encyclopedia of Type Strains, Phase IV (KMG-IV): sequencing the most valuable type-strain genomes for metagenomic binning, comparative biology and taxonomic classification.</title>
        <authorList>
            <person name="Goeker M."/>
        </authorList>
    </citation>
    <scope>NUCLEOTIDE SEQUENCE [LARGE SCALE GENOMIC DNA]</scope>
    <source>
        <strain evidence="12 13">DSM 16974</strain>
    </source>
</reference>
<keyword evidence="13" id="KW-1185">Reference proteome</keyword>
<comment type="caution">
    <text evidence="12">The sequence shown here is derived from an EMBL/GenBank/DDBJ whole genome shotgun (WGS) entry which is preliminary data.</text>
</comment>
<dbReference type="CDD" id="cd02440">
    <property type="entry name" value="AdoMet_MTases"/>
    <property type="match status" value="1"/>
</dbReference>
<evidence type="ECO:0000256" key="6">
    <source>
        <dbReference type="ARBA" id="ARBA00022691"/>
    </source>
</evidence>
<dbReference type="InterPro" id="IPR011814">
    <property type="entry name" value="BioC"/>
</dbReference>
<comment type="function">
    <text evidence="8 9">Converts the free carboxyl group of a malonyl-thioester to its methyl ester by transfer of a methyl group from S-adenosyl-L-methionine (SAM). It allows to synthesize pimeloyl-ACP via the fatty acid synthetic pathway.</text>
</comment>
<dbReference type="Pfam" id="PF00561">
    <property type="entry name" value="Abhydrolase_1"/>
    <property type="match status" value="1"/>
</dbReference>
<dbReference type="PANTHER" id="PTHR13090">
    <property type="entry name" value="ARGININE-HYDROXYLASE NDUFAF5, MITOCHONDRIAL"/>
    <property type="match status" value="1"/>
</dbReference>
<dbReference type="EMBL" id="RJUK01000001">
    <property type="protein sequence ID" value="ROQ21105.1"/>
    <property type="molecule type" value="Genomic_DNA"/>
</dbReference>
<evidence type="ECO:0000256" key="7">
    <source>
        <dbReference type="ARBA" id="ARBA00022756"/>
    </source>
</evidence>
<evidence type="ECO:0000256" key="2">
    <source>
        <dbReference type="ARBA" id="ARBA00004746"/>
    </source>
</evidence>
<dbReference type="InterPro" id="IPR050602">
    <property type="entry name" value="Malonyl-ACP_OMT"/>
</dbReference>
<evidence type="ECO:0000256" key="8">
    <source>
        <dbReference type="ARBA" id="ARBA00025006"/>
    </source>
</evidence>
<gene>
    <name evidence="9" type="primary">bioC</name>
    <name evidence="12" type="ORF">EDC38_1727</name>
</gene>
<dbReference type="InterPro" id="IPR000073">
    <property type="entry name" value="AB_hydrolase_1"/>
</dbReference>
<evidence type="ECO:0000256" key="3">
    <source>
        <dbReference type="ARBA" id="ARBA00012327"/>
    </source>
</evidence>
<accession>A0A3N1NY28</accession>
<evidence type="ECO:0000256" key="4">
    <source>
        <dbReference type="ARBA" id="ARBA00022603"/>
    </source>
</evidence>
<dbReference type="PANTHER" id="PTHR13090:SF1">
    <property type="entry name" value="ARGININE-HYDROXYLASE NDUFAF5, MITOCHONDRIAL"/>
    <property type="match status" value="1"/>
</dbReference>
<comment type="catalytic activity">
    <reaction evidence="1 9">
        <text>malonyl-[ACP] + S-adenosyl-L-methionine = malonyl-[ACP] methyl ester + S-adenosyl-L-homocysteine</text>
        <dbReference type="Rhea" id="RHEA:17105"/>
        <dbReference type="Rhea" id="RHEA-COMP:9623"/>
        <dbReference type="Rhea" id="RHEA-COMP:9954"/>
        <dbReference type="ChEBI" id="CHEBI:57856"/>
        <dbReference type="ChEBI" id="CHEBI:59789"/>
        <dbReference type="ChEBI" id="CHEBI:78449"/>
        <dbReference type="ChEBI" id="CHEBI:78845"/>
        <dbReference type="EC" id="2.1.1.197"/>
    </reaction>
</comment>
<dbReference type="SUPFAM" id="SSF53335">
    <property type="entry name" value="S-adenosyl-L-methionine-dependent methyltransferases"/>
    <property type="match status" value="1"/>
</dbReference>
<dbReference type="UniPathway" id="UPA00078"/>
<protein>
    <recommendedName>
        <fullName evidence="3 9">Malonyl-[acyl-carrier protein] O-methyltransferase</fullName>
        <shortName evidence="9">Malonyl-ACP O-methyltransferase</shortName>
        <ecNumber evidence="3 9">2.1.1.197</ecNumber>
    </recommendedName>
    <alternativeName>
        <fullName evidence="9">Biotin synthesis protein BioC</fullName>
    </alternativeName>
</protein>
<feature type="domain" description="Methyltransferase type 11" evidence="11">
    <location>
        <begin position="324"/>
        <end position="418"/>
    </location>
</feature>
<evidence type="ECO:0000256" key="9">
    <source>
        <dbReference type="HAMAP-Rule" id="MF_00835"/>
    </source>
</evidence>